<evidence type="ECO:0000256" key="9">
    <source>
        <dbReference type="ARBA" id="ARBA00023310"/>
    </source>
</evidence>
<dbReference type="FunCoup" id="A0A066VLJ4">
    <property type="interactions" value="1"/>
</dbReference>
<comment type="subcellular location">
    <subcellularLocation>
        <location evidence="1">Mitochondrion membrane</location>
    </subcellularLocation>
</comment>
<evidence type="ECO:0000256" key="3">
    <source>
        <dbReference type="ARBA" id="ARBA00022448"/>
    </source>
</evidence>
<dbReference type="GO" id="GO:0031966">
    <property type="term" value="C:mitochondrial membrane"/>
    <property type="evidence" value="ECO:0007669"/>
    <property type="project" value="UniProtKB-SubCell"/>
</dbReference>
<dbReference type="InterPro" id="IPR006808">
    <property type="entry name" value="ATP_synth_F0_gsu_mt"/>
</dbReference>
<organism evidence="10 11">
    <name type="scientific">Tilletiaria anomala (strain ATCC 24038 / CBS 436.72 / UBC 951)</name>
    <dbReference type="NCBI Taxonomy" id="1037660"/>
    <lineage>
        <taxon>Eukaryota</taxon>
        <taxon>Fungi</taxon>
        <taxon>Dikarya</taxon>
        <taxon>Basidiomycota</taxon>
        <taxon>Ustilaginomycotina</taxon>
        <taxon>Exobasidiomycetes</taxon>
        <taxon>Georgefischeriales</taxon>
        <taxon>Tilletiariaceae</taxon>
        <taxon>Tilletiaria</taxon>
    </lineage>
</organism>
<dbReference type="STRING" id="1037660.A0A066VLJ4"/>
<comment type="similarity">
    <text evidence="2">Belongs to the ATPase g subunit family.</text>
</comment>
<evidence type="ECO:0000313" key="11">
    <source>
        <dbReference type="Proteomes" id="UP000027361"/>
    </source>
</evidence>
<dbReference type="RefSeq" id="XP_013242122.1">
    <property type="nucleotide sequence ID" value="XM_013386668.1"/>
</dbReference>
<keyword evidence="8" id="KW-0472">Membrane</keyword>
<keyword evidence="5" id="KW-0375">Hydrogen ion transport</keyword>
<evidence type="ECO:0000256" key="8">
    <source>
        <dbReference type="ARBA" id="ARBA00023136"/>
    </source>
</evidence>
<evidence type="ECO:0000313" key="10">
    <source>
        <dbReference type="EMBL" id="KDN42622.1"/>
    </source>
</evidence>
<dbReference type="OMA" id="NMTPPNL"/>
<dbReference type="GO" id="GO:0045259">
    <property type="term" value="C:proton-transporting ATP synthase complex"/>
    <property type="evidence" value="ECO:0007669"/>
    <property type="project" value="UniProtKB-KW"/>
</dbReference>
<dbReference type="HOGENOM" id="CLU_118199_0_0_1"/>
<reference evidence="10 11" key="1">
    <citation type="submission" date="2014-05" db="EMBL/GenBank/DDBJ databases">
        <title>Draft genome sequence of a rare smut relative, Tilletiaria anomala UBC 951.</title>
        <authorList>
            <consortium name="DOE Joint Genome Institute"/>
            <person name="Toome M."/>
            <person name="Kuo A."/>
            <person name="Henrissat B."/>
            <person name="Lipzen A."/>
            <person name="Tritt A."/>
            <person name="Yoshinaga Y."/>
            <person name="Zane M."/>
            <person name="Barry K."/>
            <person name="Grigoriev I.V."/>
            <person name="Spatafora J.W."/>
            <person name="Aimea M.C."/>
        </authorList>
    </citation>
    <scope>NUCLEOTIDE SEQUENCE [LARGE SCALE GENOMIC DNA]</scope>
    <source>
        <strain evidence="10 11">UBC 951</strain>
    </source>
</reference>
<accession>A0A066VLJ4</accession>
<keyword evidence="4" id="KW-0138">CF(0)</keyword>
<evidence type="ECO:0000256" key="5">
    <source>
        <dbReference type="ARBA" id="ARBA00022781"/>
    </source>
</evidence>
<dbReference type="AlphaFoldDB" id="A0A066VLJ4"/>
<keyword evidence="3" id="KW-0813">Transport</keyword>
<evidence type="ECO:0000256" key="6">
    <source>
        <dbReference type="ARBA" id="ARBA00023065"/>
    </source>
</evidence>
<sequence length="178" mass="18937">MLFQSLRQQSVVLSRRAIGGSTRTFTRSAPQQADVAKSGVDAAKSAAKTAQSQLSGVADKAMQLGGQGLKRAEGLLGSYSEPAVYNLKVAGSIAKQVYQAERLAPPSSIEQITSAYKTLWSRASDAGYWAKFVSSGEWKKAGIYAIEALGIFTIGEMIGRRSIVGYKLDTSGHPHGSH</sequence>
<proteinExistence type="inferred from homology"/>
<dbReference type="GeneID" id="25263314"/>
<keyword evidence="9" id="KW-0066">ATP synthesis</keyword>
<protein>
    <submittedName>
        <fullName evidence="10">Uncharacterized protein</fullName>
    </submittedName>
</protein>
<keyword evidence="11" id="KW-1185">Reference proteome</keyword>
<dbReference type="GO" id="GO:0015078">
    <property type="term" value="F:proton transmembrane transporter activity"/>
    <property type="evidence" value="ECO:0007669"/>
    <property type="project" value="InterPro"/>
</dbReference>
<evidence type="ECO:0000256" key="7">
    <source>
        <dbReference type="ARBA" id="ARBA00023128"/>
    </source>
</evidence>
<dbReference type="Pfam" id="PF04718">
    <property type="entry name" value="ATP-synt_G"/>
    <property type="match status" value="1"/>
</dbReference>
<dbReference type="OrthoDB" id="437at2759"/>
<dbReference type="Proteomes" id="UP000027361">
    <property type="component" value="Unassembled WGS sequence"/>
</dbReference>
<evidence type="ECO:0000256" key="4">
    <source>
        <dbReference type="ARBA" id="ARBA00022547"/>
    </source>
</evidence>
<dbReference type="InParanoid" id="A0A066VLJ4"/>
<evidence type="ECO:0000256" key="1">
    <source>
        <dbReference type="ARBA" id="ARBA00004325"/>
    </source>
</evidence>
<evidence type="ECO:0000256" key="2">
    <source>
        <dbReference type="ARBA" id="ARBA00005699"/>
    </source>
</evidence>
<gene>
    <name evidence="10" type="ORF">K437DRAFT_248919</name>
</gene>
<keyword evidence="6" id="KW-0406">Ion transport</keyword>
<keyword evidence="7" id="KW-0496">Mitochondrion</keyword>
<dbReference type="EMBL" id="JMSN01000068">
    <property type="protein sequence ID" value="KDN42622.1"/>
    <property type="molecule type" value="Genomic_DNA"/>
</dbReference>
<comment type="caution">
    <text evidence="10">The sequence shown here is derived from an EMBL/GenBank/DDBJ whole genome shotgun (WGS) entry which is preliminary data.</text>
</comment>
<name>A0A066VLJ4_TILAU</name>
<dbReference type="GO" id="GO:0015986">
    <property type="term" value="P:proton motive force-driven ATP synthesis"/>
    <property type="evidence" value="ECO:0007669"/>
    <property type="project" value="InterPro"/>
</dbReference>